<dbReference type="Proteomes" id="UP000779574">
    <property type="component" value="Unassembled WGS sequence"/>
</dbReference>
<feature type="region of interest" description="Disordered" evidence="1">
    <location>
        <begin position="112"/>
        <end position="144"/>
    </location>
</feature>
<feature type="region of interest" description="Disordered" evidence="1">
    <location>
        <begin position="1"/>
        <end position="66"/>
    </location>
</feature>
<reference evidence="2" key="2">
    <citation type="submission" date="2021-08" db="EMBL/GenBank/DDBJ databases">
        <authorList>
            <person name="Gostincar C."/>
            <person name="Sun X."/>
            <person name="Song Z."/>
            <person name="Gunde-Cimerman N."/>
        </authorList>
    </citation>
    <scope>NUCLEOTIDE SEQUENCE</scope>
    <source>
        <strain evidence="2">EXF-9911</strain>
    </source>
</reference>
<feature type="compositionally biased region" description="Low complexity" evidence="1">
    <location>
        <begin position="135"/>
        <end position="144"/>
    </location>
</feature>
<feature type="compositionally biased region" description="Basic and acidic residues" evidence="1">
    <location>
        <begin position="55"/>
        <end position="66"/>
    </location>
</feature>
<dbReference type="EMBL" id="JAHFXF010000280">
    <property type="protein sequence ID" value="KAG9691127.1"/>
    <property type="molecule type" value="Genomic_DNA"/>
</dbReference>
<feature type="non-terminal residue" evidence="2">
    <location>
        <position position="144"/>
    </location>
</feature>
<gene>
    <name evidence="2" type="ORF">KCU76_g7671</name>
</gene>
<feature type="compositionally biased region" description="Polar residues" evidence="1">
    <location>
        <begin position="20"/>
        <end position="32"/>
    </location>
</feature>
<evidence type="ECO:0000313" key="2">
    <source>
        <dbReference type="EMBL" id="KAG9691127.1"/>
    </source>
</evidence>
<evidence type="ECO:0000256" key="1">
    <source>
        <dbReference type="SAM" id="MobiDB-lite"/>
    </source>
</evidence>
<dbReference type="OrthoDB" id="3848423at2759"/>
<organism evidence="2 3">
    <name type="scientific">Aureobasidium melanogenum</name>
    <name type="common">Aureobasidium pullulans var. melanogenum</name>
    <dbReference type="NCBI Taxonomy" id="46634"/>
    <lineage>
        <taxon>Eukaryota</taxon>
        <taxon>Fungi</taxon>
        <taxon>Dikarya</taxon>
        <taxon>Ascomycota</taxon>
        <taxon>Pezizomycotina</taxon>
        <taxon>Dothideomycetes</taxon>
        <taxon>Dothideomycetidae</taxon>
        <taxon>Dothideales</taxon>
        <taxon>Saccotheciaceae</taxon>
        <taxon>Aureobasidium</taxon>
    </lineage>
</organism>
<accession>A0A9P8EJF6</accession>
<feature type="compositionally biased region" description="Basic residues" evidence="1">
    <location>
        <begin position="9"/>
        <end position="18"/>
    </location>
</feature>
<comment type="caution">
    <text evidence="2">The sequence shown here is derived from an EMBL/GenBank/DDBJ whole genome shotgun (WGS) entry which is preliminary data.</text>
</comment>
<protein>
    <submittedName>
        <fullName evidence="2">Uncharacterized protein</fullName>
    </submittedName>
</protein>
<proteinExistence type="predicted"/>
<reference evidence="2" key="1">
    <citation type="journal article" date="2021" name="J Fungi (Basel)">
        <title>Virulence traits and population genomics of the black yeast Aureobasidium melanogenum.</title>
        <authorList>
            <person name="Cernosa A."/>
            <person name="Sun X."/>
            <person name="Gostincar C."/>
            <person name="Fang C."/>
            <person name="Gunde-Cimerman N."/>
            <person name="Song Z."/>
        </authorList>
    </citation>
    <scope>NUCLEOTIDE SEQUENCE</scope>
    <source>
        <strain evidence="2">EXF-9911</strain>
    </source>
</reference>
<evidence type="ECO:0000313" key="3">
    <source>
        <dbReference type="Proteomes" id="UP000779574"/>
    </source>
</evidence>
<sequence>MDPDDGHPKHPVAPHVKYKSTATSAGPSSSKSPVGFPSLNPQDKDTELTSAQMSRLEELERENEAQKADLAKLQKENEAQKQALSAWKDFHADGPGPWTEYEFQAYLKYPSSRRAPSPRTGYDESVASYGKAAKTSTTSSMSRD</sequence>
<name>A0A9P8EJF6_AURME</name>
<dbReference type="AlphaFoldDB" id="A0A9P8EJF6"/>